<reference evidence="2 3" key="2">
    <citation type="submission" date="2020-03" db="EMBL/GenBank/DDBJ databases">
        <authorList>
            <person name="Ichikawa N."/>
            <person name="Kimura A."/>
            <person name="Kitahashi Y."/>
            <person name="Uohara A."/>
        </authorList>
    </citation>
    <scope>NUCLEOTIDE SEQUENCE [LARGE SCALE GENOMIC DNA]</scope>
    <source>
        <strain evidence="2 3">NBRC 108639</strain>
    </source>
</reference>
<feature type="transmembrane region" description="Helical" evidence="1">
    <location>
        <begin position="21"/>
        <end position="39"/>
    </location>
</feature>
<comment type="caution">
    <text evidence="2">The sequence shown here is derived from an EMBL/GenBank/DDBJ whole genome shotgun (WGS) entry which is preliminary data.</text>
</comment>
<evidence type="ECO:0000313" key="2">
    <source>
        <dbReference type="EMBL" id="GFJ76501.1"/>
    </source>
</evidence>
<dbReference type="Pfam" id="PF06772">
    <property type="entry name" value="LtrA"/>
    <property type="match status" value="1"/>
</dbReference>
<feature type="transmembrane region" description="Helical" evidence="1">
    <location>
        <begin position="80"/>
        <end position="97"/>
    </location>
</feature>
<sequence>MSDTRREPVAQSAVRVSTLELFFDLVFVFTLTQLTRLLADELDWTGAARAALMLGIILWMYGGFAWLTNAVIPNDRLRRTLMLVGMGGFLTISLAIPDAFGDSGWAFGVGYFVVNAVHTGLFILAGGAGAARAMARLAPVNLTSATLVLIGGFTPGWWRWALWALAFAVDVAAPYIRPIGGFTISPSHFVERHGLVVIIALGESVVAIGVGATGLPVDPALVAVAALGLTLSYLMWWVYFGDGDEAAEHALAAVPEGGRAMVAMRAYGYAHFVLLLGVVVVAAGTKKVIGHAGDELKLAQAVALAGGLALYLVGDAAFRRALGLGNAGYRAAGAALALATIPLGLVVAGGQLVALVAVLLLVLAVEARGSGRPLRPAGRP</sequence>
<feature type="transmembrane region" description="Helical" evidence="1">
    <location>
        <begin position="195"/>
        <end position="213"/>
    </location>
</feature>
<keyword evidence="1" id="KW-0812">Transmembrane</keyword>
<protein>
    <submittedName>
        <fullName evidence="2">Low temperature requirement protein A</fullName>
    </submittedName>
</protein>
<keyword evidence="1" id="KW-0472">Membrane</keyword>
<dbReference type="PANTHER" id="PTHR36840">
    <property type="entry name" value="BLL5714 PROTEIN"/>
    <property type="match status" value="1"/>
</dbReference>
<dbReference type="Proteomes" id="UP000482800">
    <property type="component" value="Unassembled WGS sequence"/>
</dbReference>
<feature type="transmembrane region" description="Helical" evidence="1">
    <location>
        <begin position="296"/>
        <end position="314"/>
    </location>
</feature>
<dbReference type="RefSeq" id="WP_246273175.1">
    <property type="nucleotide sequence ID" value="NZ_BAABGO010000050.1"/>
</dbReference>
<dbReference type="PANTHER" id="PTHR36840:SF1">
    <property type="entry name" value="BLL5714 PROTEIN"/>
    <property type="match status" value="1"/>
</dbReference>
<evidence type="ECO:0000313" key="3">
    <source>
        <dbReference type="Proteomes" id="UP000482800"/>
    </source>
</evidence>
<dbReference type="EMBL" id="BLPF01000001">
    <property type="protein sequence ID" value="GFJ76501.1"/>
    <property type="molecule type" value="Genomic_DNA"/>
</dbReference>
<dbReference type="InterPro" id="IPR010640">
    <property type="entry name" value="Low_temperature_requirement_A"/>
</dbReference>
<organism evidence="2 3">
    <name type="scientific">Phytohabitans houttuyneae</name>
    <dbReference type="NCBI Taxonomy" id="1076126"/>
    <lineage>
        <taxon>Bacteria</taxon>
        <taxon>Bacillati</taxon>
        <taxon>Actinomycetota</taxon>
        <taxon>Actinomycetes</taxon>
        <taxon>Micromonosporales</taxon>
        <taxon>Micromonosporaceae</taxon>
    </lineage>
</organism>
<feature type="transmembrane region" description="Helical" evidence="1">
    <location>
        <begin position="51"/>
        <end position="68"/>
    </location>
</feature>
<feature type="transmembrane region" description="Helical" evidence="1">
    <location>
        <begin position="137"/>
        <end position="158"/>
    </location>
</feature>
<feature type="transmembrane region" description="Helical" evidence="1">
    <location>
        <begin position="103"/>
        <end position="125"/>
    </location>
</feature>
<accession>A0A6V8K2B1</accession>
<evidence type="ECO:0000256" key="1">
    <source>
        <dbReference type="SAM" id="Phobius"/>
    </source>
</evidence>
<proteinExistence type="predicted"/>
<feature type="transmembrane region" description="Helical" evidence="1">
    <location>
        <begin position="334"/>
        <end position="365"/>
    </location>
</feature>
<keyword evidence="1" id="KW-1133">Transmembrane helix</keyword>
<keyword evidence="3" id="KW-1185">Reference proteome</keyword>
<feature type="transmembrane region" description="Helical" evidence="1">
    <location>
        <begin position="266"/>
        <end position="284"/>
    </location>
</feature>
<gene>
    <name evidence="2" type="ORF">Phou_006810</name>
</gene>
<reference evidence="2 3" key="1">
    <citation type="submission" date="2020-03" db="EMBL/GenBank/DDBJ databases">
        <title>Whole genome shotgun sequence of Phytohabitans houttuyneae NBRC 108639.</title>
        <authorList>
            <person name="Komaki H."/>
            <person name="Tamura T."/>
        </authorList>
    </citation>
    <scope>NUCLEOTIDE SEQUENCE [LARGE SCALE GENOMIC DNA]</scope>
    <source>
        <strain evidence="2 3">NBRC 108639</strain>
    </source>
</reference>
<feature type="transmembrane region" description="Helical" evidence="1">
    <location>
        <begin position="220"/>
        <end position="239"/>
    </location>
</feature>
<name>A0A6V8K2B1_9ACTN</name>
<dbReference type="AlphaFoldDB" id="A0A6V8K2B1"/>